<comment type="caution">
    <text evidence="2">Lacks conserved residue(s) required for the propagation of feature annotation.</text>
</comment>
<organism evidence="4 5">
    <name type="scientific">Streptomyces asoensis</name>
    <dbReference type="NCBI Taxonomy" id="249586"/>
    <lineage>
        <taxon>Bacteria</taxon>
        <taxon>Bacillati</taxon>
        <taxon>Actinomycetota</taxon>
        <taxon>Actinomycetes</taxon>
        <taxon>Kitasatosporales</taxon>
        <taxon>Streptomycetaceae</taxon>
        <taxon>Streptomyces</taxon>
    </lineage>
</organism>
<protein>
    <recommendedName>
        <fullName evidence="2">Single-stranded DNA-binding protein</fullName>
        <shortName evidence="2">SSB</shortName>
    </recommendedName>
</protein>
<reference evidence="5" key="1">
    <citation type="submission" date="2023-07" db="EMBL/GenBank/DDBJ databases">
        <title>Whole genome shotgun sequence of Streptomyces cacaoi subsp. asoensis NBRC 13813.</title>
        <authorList>
            <person name="Komaki H."/>
            <person name="Tamura T."/>
        </authorList>
    </citation>
    <scope>NUCLEOTIDE SEQUENCE [LARGE SCALE GENOMIC DNA]</scope>
    <source>
        <strain evidence="5">NBRC 13813</strain>
    </source>
</reference>
<dbReference type="InterPro" id="IPR011344">
    <property type="entry name" value="ssDNA-bd"/>
</dbReference>
<proteinExistence type="inferred from homology"/>
<dbReference type="Pfam" id="PF00436">
    <property type="entry name" value="SSB"/>
    <property type="match status" value="1"/>
</dbReference>
<dbReference type="Proteomes" id="UP000649259">
    <property type="component" value="Unassembled WGS sequence"/>
</dbReference>
<dbReference type="HAMAP" id="MF_00984">
    <property type="entry name" value="SSB"/>
    <property type="match status" value="1"/>
</dbReference>
<feature type="compositionally biased region" description="Low complexity" evidence="3">
    <location>
        <begin position="121"/>
        <end position="132"/>
    </location>
</feature>
<keyword evidence="1 2" id="KW-0238">DNA-binding</keyword>
<dbReference type="EMBL" id="BNEB01000003">
    <property type="protein sequence ID" value="GHI61028.1"/>
    <property type="molecule type" value="Genomic_DNA"/>
</dbReference>
<evidence type="ECO:0000256" key="2">
    <source>
        <dbReference type="HAMAP-Rule" id="MF_00984"/>
    </source>
</evidence>
<comment type="caution">
    <text evidence="4">The sequence shown here is derived from an EMBL/GenBank/DDBJ whole genome shotgun (WGS) entry which is preliminary data.</text>
</comment>
<dbReference type="InterPro" id="IPR000424">
    <property type="entry name" value="Primosome_PriB/ssb"/>
</dbReference>
<dbReference type="CDD" id="cd04496">
    <property type="entry name" value="SSB_OBF"/>
    <property type="match status" value="1"/>
</dbReference>
<feature type="region of interest" description="Disordered" evidence="3">
    <location>
        <begin position="112"/>
        <end position="202"/>
    </location>
</feature>
<feature type="compositionally biased region" description="Pro residues" evidence="3">
    <location>
        <begin position="161"/>
        <end position="187"/>
    </location>
</feature>
<comment type="subunit">
    <text evidence="2">Homotetramer.</text>
</comment>
<evidence type="ECO:0000313" key="5">
    <source>
        <dbReference type="Proteomes" id="UP000649259"/>
    </source>
</evidence>
<evidence type="ECO:0000256" key="3">
    <source>
        <dbReference type="SAM" id="MobiDB-lite"/>
    </source>
</evidence>
<dbReference type="InterPro" id="IPR012340">
    <property type="entry name" value="NA-bd_OB-fold"/>
</dbReference>
<name>A0ABQ3RYU5_9ACTN</name>
<evidence type="ECO:0000313" key="4">
    <source>
        <dbReference type="EMBL" id="GHI61028.1"/>
    </source>
</evidence>
<dbReference type="Gene3D" id="2.40.50.140">
    <property type="entry name" value="Nucleic acid-binding proteins"/>
    <property type="match status" value="1"/>
</dbReference>
<dbReference type="GO" id="GO:0003677">
    <property type="term" value="F:DNA binding"/>
    <property type="evidence" value="ECO:0007669"/>
    <property type="project" value="UniProtKB-KW"/>
</dbReference>
<dbReference type="PROSITE" id="PS50935">
    <property type="entry name" value="SSB"/>
    <property type="match status" value="1"/>
</dbReference>
<dbReference type="GeneID" id="91470560"/>
<sequence>MNETMVCAVGNVATQPVYRDLAAGASARFRLAVTSRYWDREKATWTDGHTNFFTVWANRQLATNAMASLNVGDPVMVQGRLKVRTEQREGQQNWTSADIDAVAIGHDISRGTSAFRRSGRPDPAGAGAGAPTRPEPDWETPAGGATGSGAGTGPEFEPDQVPTPVPVPVSVPVPAPAPVAVPGPAAKPKPKPARRREPVAVT</sequence>
<accession>A0ABQ3RYU5</accession>
<evidence type="ECO:0000256" key="1">
    <source>
        <dbReference type="ARBA" id="ARBA00023125"/>
    </source>
</evidence>
<dbReference type="RefSeq" id="WP_229901013.1">
    <property type="nucleotide sequence ID" value="NZ_BMSI01000001.1"/>
</dbReference>
<gene>
    <name evidence="4" type="primary">ssb1</name>
    <name evidence="4" type="ORF">Saso_26780</name>
</gene>
<dbReference type="SUPFAM" id="SSF50249">
    <property type="entry name" value="Nucleic acid-binding proteins"/>
    <property type="match status" value="1"/>
</dbReference>
<keyword evidence="5" id="KW-1185">Reference proteome</keyword>